<dbReference type="PANTHER" id="PTHR30383:SF5">
    <property type="entry name" value="SGNH HYDROLASE-TYPE ESTERASE DOMAIN-CONTAINING PROTEIN"/>
    <property type="match status" value="1"/>
</dbReference>
<evidence type="ECO:0000259" key="1">
    <source>
        <dbReference type="Pfam" id="PF13472"/>
    </source>
</evidence>
<dbReference type="AlphaFoldDB" id="A0AAD5Y4Q3"/>
<name>A0AAD5Y4Q3_9FUNG</name>
<dbReference type="InterPro" id="IPR036514">
    <property type="entry name" value="SGNH_hydro_sf"/>
</dbReference>
<dbReference type="InterPro" id="IPR013830">
    <property type="entry name" value="SGNH_hydro"/>
</dbReference>
<evidence type="ECO:0000313" key="3">
    <source>
        <dbReference type="Proteomes" id="UP001210925"/>
    </source>
</evidence>
<proteinExistence type="predicted"/>
<dbReference type="Pfam" id="PF13472">
    <property type="entry name" value="Lipase_GDSL_2"/>
    <property type="match status" value="1"/>
</dbReference>
<reference evidence="2" key="1">
    <citation type="submission" date="2020-05" db="EMBL/GenBank/DDBJ databases">
        <title>Phylogenomic resolution of chytrid fungi.</title>
        <authorList>
            <person name="Stajich J.E."/>
            <person name="Amses K."/>
            <person name="Simmons R."/>
            <person name="Seto K."/>
            <person name="Myers J."/>
            <person name="Bonds A."/>
            <person name="Quandt C.A."/>
            <person name="Barry K."/>
            <person name="Liu P."/>
            <person name="Grigoriev I."/>
            <person name="Longcore J.E."/>
            <person name="James T.Y."/>
        </authorList>
    </citation>
    <scope>NUCLEOTIDE SEQUENCE</scope>
    <source>
        <strain evidence="2">PLAUS21</strain>
    </source>
</reference>
<comment type="caution">
    <text evidence="2">The sequence shown here is derived from an EMBL/GenBank/DDBJ whole genome shotgun (WGS) entry which is preliminary data.</text>
</comment>
<accession>A0AAD5Y4Q3</accession>
<dbReference type="EMBL" id="JADGKB010000152">
    <property type="protein sequence ID" value="KAJ3252153.1"/>
    <property type="molecule type" value="Genomic_DNA"/>
</dbReference>
<gene>
    <name evidence="2" type="ORF">HK103_001806</name>
</gene>
<dbReference type="GO" id="GO:0004622">
    <property type="term" value="F:phosphatidylcholine lysophospholipase activity"/>
    <property type="evidence" value="ECO:0007669"/>
    <property type="project" value="TreeGrafter"/>
</dbReference>
<dbReference type="InterPro" id="IPR051532">
    <property type="entry name" value="Ester_Hydrolysis_Enzymes"/>
</dbReference>
<protein>
    <recommendedName>
        <fullName evidence="1">SGNH hydrolase-type esterase domain-containing protein</fullName>
    </recommendedName>
</protein>
<keyword evidence="3" id="KW-1185">Reference proteome</keyword>
<dbReference type="Proteomes" id="UP001210925">
    <property type="component" value="Unassembled WGS sequence"/>
</dbReference>
<sequence>MGKKVREKTVEGGLNHLKQLHPTDKYLILGDSHTERLQWRFPQFAPNFTWLCGVGGDTISQLAYRIKNDNNTGYVQSEISNRFQVIVVLVGTNNCHGELKLPQVAKMVNQVQDIVDILKERWPESKLVVLPIPPYTDSARMYNQALLELGMSQYDWNDIDPETDFEDHVHLNENGYRKFLSILSKCGIPSNI</sequence>
<evidence type="ECO:0000313" key="2">
    <source>
        <dbReference type="EMBL" id="KAJ3252153.1"/>
    </source>
</evidence>
<dbReference type="Gene3D" id="3.40.50.1110">
    <property type="entry name" value="SGNH hydrolase"/>
    <property type="match status" value="1"/>
</dbReference>
<dbReference type="SUPFAM" id="SSF52266">
    <property type="entry name" value="SGNH hydrolase"/>
    <property type="match status" value="1"/>
</dbReference>
<organism evidence="2 3">
    <name type="scientific">Boothiomyces macroporosus</name>
    <dbReference type="NCBI Taxonomy" id="261099"/>
    <lineage>
        <taxon>Eukaryota</taxon>
        <taxon>Fungi</taxon>
        <taxon>Fungi incertae sedis</taxon>
        <taxon>Chytridiomycota</taxon>
        <taxon>Chytridiomycota incertae sedis</taxon>
        <taxon>Chytridiomycetes</taxon>
        <taxon>Rhizophydiales</taxon>
        <taxon>Terramycetaceae</taxon>
        <taxon>Boothiomyces</taxon>
    </lineage>
</organism>
<feature type="domain" description="SGNH hydrolase-type esterase" evidence="1">
    <location>
        <begin position="35"/>
        <end position="177"/>
    </location>
</feature>
<dbReference type="PANTHER" id="PTHR30383">
    <property type="entry name" value="THIOESTERASE 1/PROTEASE 1/LYSOPHOSPHOLIPASE L1"/>
    <property type="match status" value="1"/>
</dbReference>